<evidence type="ECO:0000259" key="7">
    <source>
        <dbReference type="PROSITE" id="PS00623"/>
    </source>
</evidence>
<dbReference type="Gene3D" id="3.50.50.60">
    <property type="entry name" value="FAD/NAD(P)-binding domain"/>
    <property type="match status" value="1"/>
</dbReference>
<keyword evidence="4 5" id="KW-0274">FAD</keyword>
<sequence length="610" mass="67657">MSCLNTTCPVNSVGAFQTLLSQMVTMLVNAPCTIPNTYPPDIGFQNVNQFVFDFIVIGAGSSGSVIANRLTEEPSWNVLLIEAGDDPPIESDIPGLFPFSLHPDKMYEYYSDQLEHACKGLINRQCFVPRGKTLGGTSSINALIYARGSPLDYDNWSKLGNDGWDYESILPYFKKIETLAENTNSTEHGNSGYLNVEYFPETMQESIKKIQQSLYSGAQELGLPLVEDITVRPREGVGKIFATMKQGVRQNAAAAYLSPIKDRPNLKVLKKTVVTKLLIDSNKRVYGVEVFSDNTYQEIFVQKEVIVSAGAINSPQLLMLSGIGPKENLENLGIDVVQDLQVGYHLQDHVAFVGAAFTYGSSKASSEFQIFDDLYAYLTKRMQMGSLAGLDSVLYYDTTGKLPNHPDIQMYCIILPAKSVQLHTFYTAMRIKPEIIDEVMKFEGEYVIFPILALVKAKSSGRVYLKSADPLAHPGIDVSYLNVADDRETLFKGIRLLEELNKTTTFQRNKIKLEKINVADCAESWECISEYMSATTFHQAGTCRMGSKSDPTAVVDSRLRVHGVQGLRVADASIMPKIVTGNTNIPCIMIGEKAAYMIADDWKVSPKDEF</sequence>
<evidence type="ECO:0000256" key="4">
    <source>
        <dbReference type="ARBA" id="ARBA00022827"/>
    </source>
</evidence>
<gene>
    <name evidence="9" type="ORF">V9T40_010254</name>
</gene>
<feature type="domain" description="Glucose-methanol-choline oxidoreductase N-terminal" evidence="7">
    <location>
        <begin position="131"/>
        <end position="154"/>
    </location>
</feature>
<dbReference type="PANTHER" id="PTHR11552:SF147">
    <property type="entry name" value="CHOLINE DEHYDROGENASE, MITOCHONDRIAL"/>
    <property type="match status" value="1"/>
</dbReference>
<evidence type="ECO:0000313" key="9">
    <source>
        <dbReference type="EMBL" id="KAK7578049.1"/>
    </source>
</evidence>
<evidence type="ECO:0000256" key="6">
    <source>
        <dbReference type="RuleBase" id="RU003968"/>
    </source>
</evidence>
<comment type="similarity">
    <text evidence="2 6">Belongs to the GMC oxidoreductase family.</text>
</comment>
<keyword evidence="10" id="KW-1185">Reference proteome</keyword>
<dbReference type="Gene3D" id="3.30.560.10">
    <property type="entry name" value="Glucose Oxidase, domain 3"/>
    <property type="match status" value="1"/>
</dbReference>
<evidence type="ECO:0000256" key="5">
    <source>
        <dbReference type="PIRSR" id="PIRSR000137-2"/>
    </source>
</evidence>
<name>A0AAN9Y003_9HEMI</name>
<dbReference type="InterPro" id="IPR012132">
    <property type="entry name" value="GMC_OxRdtase"/>
</dbReference>
<dbReference type="InterPro" id="IPR000172">
    <property type="entry name" value="GMC_OxRdtase_N"/>
</dbReference>
<dbReference type="Pfam" id="PF00732">
    <property type="entry name" value="GMC_oxred_N"/>
    <property type="match status" value="1"/>
</dbReference>
<dbReference type="EMBL" id="JBBCAQ010000035">
    <property type="protein sequence ID" value="KAK7578049.1"/>
    <property type="molecule type" value="Genomic_DNA"/>
</dbReference>
<evidence type="ECO:0000256" key="2">
    <source>
        <dbReference type="ARBA" id="ARBA00010790"/>
    </source>
</evidence>
<feature type="binding site" evidence="5">
    <location>
        <position position="137"/>
    </location>
    <ligand>
        <name>FAD</name>
        <dbReference type="ChEBI" id="CHEBI:57692"/>
    </ligand>
</feature>
<evidence type="ECO:0000256" key="1">
    <source>
        <dbReference type="ARBA" id="ARBA00001974"/>
    </source>
</evidence>
<dbReference type="GO" id="GO:0016614">
    <property type="term" value="F:oxidoreductase activity, acting on CH-OH group of donors"/>
    <property type="evidence" value="ECO:0007669"/>
    <property type="project" value="InterPro"/>
</dbReference>
<dbReference type="PROSITE" id="PS00624">
    <property type="entry name" value="GMC_OXRED_2"/>
    <property type="match status" value="1"/>
</dbReference>
<dbReference type="Pfam" id="PF05199">
    <property type="entry name" value="GMC_oxred_C"/>
    <property type="match status" value="1"/>
</dbReference>
<dbReference type="SUPFAM" id="SSF51905">
    <property type="entry name" value="FAD/NAD(P)-binding domain"/>
    <property type="match status" value="1"/>
</dbReference>
<dbReference type="PIRSF" id="PIRSF000137">
    <property type="entry name" value="Alcohol_oxidase"/>
    <property type="match status" value="1"/>
</dbReference>
<dbReference type="InterPro" id="IPR036188">
    <property type="entry name" value="FAD/NAD-bd_sf"/>
</dbReference>
<evidence type="ECO:0000313" key="10">
    <source>
        <dbReference type="Proteomes" id="UP001367676"/>
    </source>
</evidence>
<evidence type="ECO:0000259" key="8">
    <source>
        <dbReference type="PROSITE" id="PS00624"/>
    </source>
</evidence>
<accession>A0AAN9Y003</accession>
<comment type="caution">
    <text evidence="9">The sequence shown here is derived from an EMBL/GenBank/DDBJ whole genome shotgun (WGS) entry which is preliminary data.</text>
</comment>
<comment type="cofactor">
    <cofactor evidence="1 5">
        <name>FAD</name>
        <dbReference type="ChEBI" id="CHEBI:57692"/>
    </cofactor>
</comment>
<proteinExistence type="inferred from homology"/>
<reference evidence="9 10" key="1">
    <citation type="submission" date="2024-03" db="EMBL/GenBank/DDBJ databases">
        <title>Adaptation during the transition from Ophiocordyceps entomopathogen to insect associate is accompanied by gene loss and intensified selection.</title>
        <authorList>
            <person name="Ward C.M."/>
            <person name="Onetto C.A."/>
            <person name="Borneman A.R."/>
        </authorList>
    </citation>
    <scope>NUCLEOTIDE SEQUENCE [LARGE SCALE GENOMIC DNA]</scope>
    <source>
        <strain evidence="9">AWRI1</strain>
        <tissue evidence="9">Single Adult Female</tissue>
    </source>
</reference>
<dbReference type="AlphaFoldDB" id="A0AAN9Y003"/>
<dbReference type="Proteomes" id="UP001367676">
    <property type="component" value="Unassembled WGS sequence"/>
</dbReference>
<dbReference type="PROSITE" id="PS00623">
    <property type="entry name" value="GMC_OXRED_1"/>
    <property type="match status" value="1"/>
</dbReference>
<feature type="domain" description="Glucose-methanol-choline oxidoreductase N-terminal" evidence="8">
    <location>
        <begin position="310"/>
        <end position="324"/>
    </location>
</feature>
<dbReference type="PANTHER" id="PTHR11552">
    <property type="entry name" value="GLUCOSE-METHANOL-CHOLINE GMC OXIDOREDUCTASE"/>
    <property type="match status" value="1"/>
</dbReference>
<dbReference type="SUPFAM" id="SSF54373">
    <property type="entry name" value="FAD-linked reductases, C-terminal domain"/>
    <property type="match status" value="1"/>
</dbReference>
<evidence type="ECO:0000256" key="3">
    <source>
        <dbReference type="ARBA" id="ARBA00022630"/>
    </source>
</evidence>
<feature type="binding site" evidence="5">
    <location>
        <position position="274"/>
    </location>
    <ligand>
        <name>FAD</name>
        <dbReference type="ChEBI" id="CHEBI:57692"/>
    </ligand>
</feature>
<dbReference type="InterPro" id="IPR007867">
    <property type="entry name" value="GMC_OxRtase_C"/>
</dbReference>
<keyword evidence="3 6" id="KW-0285">Flavoprotein</keyword>
<protein>
    <recommendedName>
        <fullName evidence="7 8">Glucose-methanol-choline oxidoreductase N-terminal domain-containing protein</fullName>
    </recommendedName>
</protein>
<dbReference type="GO" id="GO:0050660">
    <property type="term" value="F:flavin adenine dinucleotide binding"/>
    <property type="evidence" value="ECO:0007669"/>
    <property type="project" value="InterPro"/>
</dbReference>
<organism evidence="9 10">
    <name type="scientific">Parthenolecanium corni</name>
    <dbReference type="NCBI Taxonomy" id="536013"/>
    <lineage>
        <taxon>Eukaryota</taxon>
        <taxon>Metazoa</taxon>
        <taxon>Ecdysozoa</taxon>
        <taxon>Arthropoda</taxon>
        <taxon>Hexapoda</taxon>
        <taxon>Insecta</taxon>
        <taxon>Pterygota</taxon>
        <taxon>Neoptera</taxon>
        <taxon>Paraneoptera</taxon>
        <taxon>Hemiptera</taxon>
        <taxon>Sternorrhyncha</taxon>
        <taxon>Coccoidea</taxon>
        <taxon>Coccidae</taxon>
        <taxon>Parthenolecanium</taxon>
    </lineage>
</organism>